<proteinExistence type="predicted"/>
<dbReference type="InterPro" id="IPR000210">
    <property type="entry name" value="BTB/POZ_dom"/>
</dbReference>
<dbReference type="Proteomes" id="UP001383192">
    <property type="component" value="Unassembled WGS sequence"/>
</dbReference>
<evidence type="ECO:0000313" key="6">
    <source>
        <dbReference type="Proteomes" id="UP001383192"/>
    </source>
</evidence>
<accession>A0AAW0DLE1</accession>
<name>A0AAW0DLE1_9AGAR</name>
<feature type="repeat" description="RCC1" evidence="2">
    <location>
        <begin position="163"/>
        <end position="229"/>
    </location>
</feature>
<sequence>MSLLHVHFHLRNLQAFRRLLSGIASDDPTVVSTSPSRSLKSRSSVLNPDREPLDINAKDSLGRTILHLASASIEASSVEYVRLLLKCPGINVNALDGESQWTALHRAMYVGNLSVVLLLLQHPTTDPTIKDLEGFTAFDLYNSTVEGTQPDPSILSSKGDGGGELFTWGANRNALLAHGDSSDRAYPDQVNPPKAEISGGEHKVEARFARPKVKQVKMGKLHSDNTSSTNTLSLCGFGSGGRLGHTQHTQYTLKPISISSTSYPPPSAPSQGRKSLPRIASGSLPKDRSKFATIAPLPSTVTHSGRTKVISVALGQDHTLALTENGEVFSWGLNRFAQLDSGLTATATTGTGEQIQLSPRRIYGALKKEWAIGVAACKGASACWVRWDGSGESNVYTWGLNGGQLGYDRVGTGVQIQALPRKVTKITKPVVQIALMESAMACLLASGGGPNAGSGDVLIVWGDRVARIKPPQAIRSTRIAKIVCSDDTPPPFSVSSLTGSTPQQGHTPSSSHPSSGSALSSMIQSSENTNAPTTVNFACVSEGGEVFVFGAPGVPPVGVLGSGSGSATSDMLDSDANVSGNNSGNSLAMGRLFKPQRVWALKRGLVGAVKDVAIGSDGALVVCTVSGHVYVRSRPSAAGNPTTSAISSGLSNLSVSPSDPSLLGIKFSKSGGSGGGKSNKFSRVPFLQRVVSVCASSTGAFGAIRIDAEVPEISYAPTQAGRDKKGWDFGEDMKSMRPWMWKRVVTSPLDKEWLDAGDIGSFLSASSPQDTPQSGEDISLAEQRLSPGEAKLEEDRDDDAEDDRDIDKDVATLSEMRDLLVRLLGEQKDIPSQWGDTLPLGGDLLVSIPLAGTHKGKGKSKGKISSGPIFLPAHRMMLSARSSILASLLSSGTNVAEGQFSLRASSSSSRIGTERGGAPQIVEFSHFHPLTILVLLEYFYTDELVCVWDRRVSFAGLASNIHQQEAKSLHAAVQELNLVPSLGIQIKSELQVLGRLLNLPEMLRGMESVIKRPITPTLKRDMSAVYHAAQSPSLSYPVLNADIILLLAEGKQVSVHSTVLRARSELFEAFLGAEIWTTNRWNADGRLLVDMKHMRWGVVEYVLRWLCCGESVDLFGPLDFTNSVDEALEFLFEVISIANELLLLPLILLTSRMILKFLHTYNACYILAEATHYNVQPLVESVQGYIAADLETFLENRMLEVLAPSLVKQLSAFVRCKQEEKAGFVRGGTYMKGLMSKWDEWVKHEDIPTIIMPSVASQKKAREGRTSQAKLSPPSPSFGVSLSSGKRRAGRVPSTNNSPIINAQVPSQPAAGGDDLFDMDGLDLGSPSLPSTAVTQTQTSPMPAWKASSVPRVDMRALLAQEASASESQRSTLSSAGTRVTSSSGTTSPFNTLKHRSSKTLSSAFESAAGTPPSPSPARSSGSPWKTQTTPTRPPAAPLEGGNIGSPTRKPSSTNKPGQTQHNTPPRPSQSSQTGLGPVITPVKLAPKSSSPSIPRRTSSSNASAWVSAPVHQPLPPSLTAGMSFVAIQQLELDQGVTSGNDKRSLVDIQKEEQERRQEEDFLKWWEAEEERVRIESESLRLAEEKSKKDARRGGDGGQKRQSRKPKGKNSGINKPTQPDVASQGKSGGGSRTGPRGKKGTNTGVGSS</sequence>
<protein>
    <recommendedName>
        <fullName evidence="4">BTB domain-containing protein</fullName>
    </recommendedName>
</protein>
<organism evidence="5 6">
    <name type="scientific">Paramarasmius palmivorus</name>
    <dbReference type="NCBI Taxonomy" id="297713"/>
    <lineage>
        <taxon>Eukaryota</taxon>
        <taxon>Fungi</taxon>
        <taxon>Dikarya</taxon>
        <taxon>Basidiomycota</taxon>
        <taxon>Agaricomycotina</taxon>
        <taxon>Agaricomycetes</taxon>
        <taxon>Agaricomycetidae</taxon>
        <taxon>Agaricales</taxon>
        <taxon>Marasmiineae</taxon>
        <taxon>Marasmiaceae</taxon>
        <taxon>Paramarasmius</taxon>
    </lineage>
</organism>
<dbReference type="EMBL" id="JAYKXP010000010">
    <property type="protein sequence ID" value="KAK7053249.1"/>
    <property type="molecule type" value="Genomic_DNA"/>
</dbReference>
<feature type="domain" description="BTB" evidence="4">
    <location>
        <begin position="1041"/>
        <end position="1110"/>
    </location>
</feature>
<feature type="compositionally biased region" description="Polar residues" evidence="3">
    <location>
        <begin position="1328"/>
        <end position="1341"/>
    </location>
</feature>
<feature type="compositionally biased region" description="Basic and acidic residues" evidence="3">
    <location>
        <begin position="1574"/>
        <end position="1599"/>
    </location>
</feature>
<dbReference type="Gene3D" id="1.25.40.20">
    <property type="entry name" value="Ankyrin repeat-containing domain"/>
    <property type="match status" value="1"/>
</dbReference>
<dbReference type="InterPro" id="IPR002110">
    <property type="entry name" value="Ankyrin_rpt"/>
</dbReference>
<keyword evidence="1" id="KW-0677">Repeat</keyword>
<feature type="region of interest" description="Disordered" evidence="3">
    <location>
        <begin position="1574"/>
        <end position="1648"/>
    </location>
</feature>
<evidence type="ECO:0000259" key="4">
    <source>
        <dbReference type="PROSITE" id="PS50097"/>
    </source>
</evidence>
<dbReference type="Gene3D" id="3.30.710.10">
    <property type="entry name" value="Potassium Channel Kv1.1, Chain A"/>
    <property type="match status" value="2"/>
</dbReference>
<dbReference type="PROSITE" id="PS50097">
    <property type="entry name" value="BTB"/>
    <property type="match status" value="1"/>
</dbReference>
<feature type="region of interest" description="Disordered" evidence="3">
    <location>
        <begin position="491"/>
        <end position="526"/>
    </location>
</feature>
<feature type="compositionally biased region" description="Low complexity" evidence="3">
    <location>
        <begin position="509"/>
        <end position="521"/>
    </location>
</feature>
<feature type="compositionally biased region" description="Low complexity" evidence="3">
    <location>
        <begin position="1407"/>
        <end position="1431"/>
    </location>
</feature>
<feature type="compositionally biased region" description="Polar residues" evidence="3">
    <location>
        <begin position="1445"/>
        <end position="1475"/>
    </location>
</feature>
<dbReference type="SMART" id="SM00225">
    <property type="entry name" value="BTB"/>
    <property type="match status" value="2"/>
</dbReference>
<dbReference type="InterPro" id="IPR000408">
    <property type="entry name" value="Reg_chr_condens"/>
</dbReference>
<dbReference type="InterPro" id="IPR036770">
    <property type="entry name" value="Ankyrin_rpt-contain_sf"/>
</dbReference>
<dbReference type="InterPro" id="IPR011333">
    <property type="entry name" value="SKP1/BTB/POZ_sf"/>
</dbReference>
<reference evidence="5 6" key="1">
    <citation type="submission" date="2024-01" db="EMBL/GenBank/DDBJ databases">
        <title>A draft genome for a cacao thread blight-causing isolate of Paramarasmius palmivorus.</title>
        <authorList>
            <person name="Baruah I.K."/>
            <person name="Bukari Y."/>
            <person name="Amoako-Attah I."/>
            <person name="Meinhardt L.W."/>
            <person name="Bailey B.A."/>
            <person name="Cohen S.P."/>
        </authorList>
    </citation>
    <scope>NUCLEOTIDE SEQUENCE [LARGE SCALE GENOMIC DNA]</scope>
    <source>
        <strain evidence="5 6">GH-12</strain>
    </source>
</reference>
<feature type="region of interest" description="Disordered" evidence="3">
    <location>
        <begin position="1254"/>
        <end position="1348"/>
    </location>
</feature>
<dbReference type="Pfam" id="PF12796">
    <property type="entry name" value="Ank_2"/>
    <property type="match status" value="1"/>
</dbReference>
<dbReference type="PANTHER" id="PTHR22872:SF2">
    <property type="entry name" value="INHIBITOR OF BRUTON TYROSINE KINASE"/>
    <property type="match status" value="1"/>
</dbReference>
<dbReference type="InterPro" id="IPR051625">
    <property type="entry name" value="Signaling_Regulatory_Domain"/>
</dbReference>
<dbReference type="SMART" id="SM00248">
    <property type="entry name" value="ANK"/>
    <property type="match status" value="3"/>
</dbReference>
<feature type="compositionally biased region" description="Polar residues" evidence="3">
    <location>
        <begin position="493"/>
        <end position="508"/>
    </location>
</feature>
<dbReference type="PANTHER" id="PTHR22872">
    <property type="entry name" value="BTK-BINDING PROTEIN-RELATED"/>
    <property type="match status" value="1"/>
</dbReference>
<feature type="compositionally biased region" description="Acidic residues" evidence="3">
    <location>
        <begin position="795"/>
        <end position="804"/>
    </location>
</feature>
<evidence type="ECO:0000256" key="3">
    <source>
        <dbReference type="SAM" id="MobiDB-lite"/>
    </source>
</evidence>
<feature type="region of interest" description="Disordered" evidence="3">
    <location>
        <begin position="257"/>
        <end position="284"/>
    </location>
</feature>
<feature type="compositionally biased region" description="Low complexity" evidence="3">
    <location>
        <begin position="1361"/>
        <end position="1388"/>
    </location>
</feature>
<feature type="compositionally biased region" description="Polar residues" evidence="3">
    <location>
        <begin position="1293"/>
        <end position="1307"/>
    </location>
</feature>
<feature type="compositionally biased region" description="Polar residues" evidence="3">
    <location>
        <begin position="763"/>
        <end position="776"/>
    </location>
</feature>
<dbReference type="CDD" id="cd18186">
    <property type="entry name" value="BTB_POZ_ZBTB_KLHL-like"/>
    <property type="match status" value="1"/>
</dbReference>
<keyword evidence="6" id="KW-1185">Reference proteome</keyword>
<evidence type="ECO:0000256" key="1">
    <source>
        <dbReference type="ARBA" id="ARBA00022737"/>
    </source>
</evidence>
<gene>
    <name evidence="5" type="ORF">VNI00_003875</name>
</gene>
<feature type="compositionally biased region" description="Polar residues" evidence="3">
    <location>
        <begin position="1611"/>
        <end position="1625"/>
    </location>
</feature>
<evidence type="ECO:0000256" key="2">
    <source>
        <dbReference type="PROSITE-ProRule" id="PRU00235"/>
    </source>
</evidence>
<dbReference type="Pfam" id="PF13540">
    <property type="entry name" value="RCC1_2"/>
    <property type="match status" value="1"/>
</dbReference>
<dbReference type="Gene3D" id="2.130.10.30">
    <property type="entry name" value="Regulator of chromosome condensation 1/beta-lactamase-inhibitor protein II"/>
    <property type="match status" value="1"/>
</dbReference>
<dbReference type="SUPFAM" id="SSF54695">
    <property type="entry name" value="POZ domain"/>
    <property type="match status" value="1"/>
</dbReference>
<evidence type="ECO:0000313" key="5">
    <source>
        <dbReference type="EMBL" id="KAK7053249.1"/>
    </source>
</evidence>
<dbReference type="PROSITE" id="PS50012">
    <property type="entry name" value="RCC1_3"/>
    <property type="match status" value="1"/>
</dbReference>
<feature type="compositionally biased region" description="Low complexity" evidence="3">
    <location>
        <begin position="1489"/>
        <end position="1501"/>
    </location>
</feature>
<dbReference type="InterPro" id="IPR009091">
    <property type="entry name" value="RCC1/BLIP-II"/>
</dbReference>
<dbReference type="SUPFAM" id="SSF50985">
    <property type="entry name" value="RCC1/BLIP-II"/>
    <property type="match status" value="1"/>
</dbReference>
<comment type="caution">
    <text evidence="5">The sequence shown here is derived from an EMBL/GenBank/DDBJ whole genome shotgun (WGS) entry which is preliminary data.</text>
</comment>
<dbReference type="SUPFAM" id="SSF48403">
    <property type="entry name" value="Ankyrin repeat"/>
    <property type="match status" value="1"/>
</dbReference>
<feature type="region of interest" description="Disordered" evidence="3">
    <location>
        <begin position="1361"/>
        <end position="1519"/>
    </location>
</feature>
<feature type="region of interest" description="Disordered" evidence="3">
    <location>
        <begin position="763"/>
        <end position="805"/>
    </location>
</feature>